<name>A0ABS6JH23_9BACI</name>
<keyword evidence="1 3" id="KW-0378">Hydrolase</keyword>
<keyword evidence="4" id="KW-1185">Reference proteome</keyword>
<dbReference type="Pfam" id="PF01270">
    <property type="entry name" value="Glyco_hydro_8"/>
    <property type="match status" value="1"/>
</dbReference>
<dbReference type="RefSeq" id="WP_217067142.1">
    <property type="nucleotide sequence ID" value="NZ_JAHQCS010000119.1"/>
</dbReference>
<evidence type="ECO:0000313" key="3">
    <source>
        <dbReference type="EMBL" id="MBU9712969.1"/>
    </source>
</evidence>
<proteinExistence type="predicted"/>
<organism evidence="3 4">
    <name type="scientific">Evansella tamaricis</name>
    <dbReference type="NCBI Taxonomy" id="2069301"/>
    <lineage>
        <taxon>Bacteria</taxon>
        <taxon>Bacillati</taxon>
        <taxon>Bacillota</taxon>
        <taxon>Bacilli</taxon>
        <taxon>Bacillales</taxon>
        <taxon>Bacillaceae</taxon>
        <taxon>Evansella</taxon>
    </lineage>
</organism>
<keyword evidence="3" id="KW-0624">Polysaccharide degradation</keyword>
<dbReference type="Proteomes" id="UP000784880">
    <property type="component" value="Unassembled WGS sequence"/>
</dbReference>
<comment type="caution">
    <text evidence="3">The sequence shown here is derived from an EMBL/GenBank/DDBJ whole genome shotgun (WGS) entry which is preliminary data.</text>
</comment>
<keyword evidence="3" id="KW-0858">Xylan degradation</keyword>
<evidence type="ECO:0000256" key="2">
    <source>
        <dbReference type="ARBA" id="ARBA00023295"/>
    </source>
</evidence>
<dbReference type="GO" id="GO:0016798">
    <property type="term" value="F:hydrolase activity, acting on glycosyl bonds"/>
    <property type="evidence" value="ECO:0007669"/>
    <property type="project" value="UniProtKB-KW"/>
</dbReference>
<gene>
    <name evidence="3" type="ORF">KS419_14660</name>
</gene>
<dbReference type="InterPro" id="IPR002037">
    <property type="entry name" value="Glyco_hydro_8"/>
</dbReference>
<keyword evidence="2 3" id="KW-0326">Glycosidase</keyword>
<protein>
    <submittedName>
        <fullName evidence="3">Xylanase</fullName>
    </submittedName>
</protein>
<evidence type="ECO:0000256" key="1">
    <source>
        <dbReference type="ARBA" id="ARBA00022801"/>
    </source>
</evidence>
<dbReference type="EMBL" id="JAHQCS010000119">
    <property type="protein sequence ID" value="MBU9712969.1"/>
    <property type="molecule type" value="Genomic_DNA"/>
</dbReference>
<keyword evidence="3" id="KW-0119">Carbohydrate metabolism</keyword>
<accession>A0ABS6JH23</accession>
<evidence type="ECO:0000313" key="4">
    <source>
        <dbReference type="Proteomes" id="UP000784880"/>
    </source>
</evidence>
<sequence>MTKKKGSFYTGNYRNLFKEYGYSDAEIDARVQDTWNQLFFGDNEMRIYHEVGDDFGYMVDTGNIDVRTEGQSYGMMMAVQMDNKDVFDRIWNWTMKYMYMTEGKHAGYFAWSCALDGTKNAFGPAPDGEEYFAMALLFASHRWGDGEGIFNYSKHAKELLHTVIHNGENGEGFPMWNPENKLIKFIPDCEFSDPSYHLPHFYELFSLWSNPEDRDFWKEAAAASREYLKIACHPDTGLAPEYAHYDGTPNHIRGFGYFFSDSYRVAANIGLDYEWFRGDEWEVENANKIQDFFAGKDMEDYRRYTVEGEPFEEKALHPVGLLATNAMASLAADGPHAKETVVQFWNTPLRTGDRRYYDNCLYLFAMLALSGRFKIWFPEGEK</sequence>
<dbReference type="GO" id="GO:0045493">
    <property type="term" value="P:xylan catabolic process"/>
    <property type="evidence" value="ECO:0007669"/>
    <property type="project" value="UniProtKB-KW"/>
</dbReference>
<reference evidence="3 4" key="1">
    <citation type="submission" date="2021-06" db="EMBL/GenBank/DDBJ databases">
        <title>Bacillus sp. RD4P76, an endophyte from a halophyte.</title>
        <authorList>
            <person name="Sun J.-Q."/>
        </authorList>
    </citation>
    <scope>NUCLEOTIDE SEQUENCE [LARGE SCALE GENOMIC DNA]</scope>
    <source>
        <strain evidence="3 4">CGMCC 1.15917</strain>
    </source>
</reference>